<evidence type="ECO:0000313" key="1">
    <source>
        <dbReference type="EMBL" id="ARN83234.1"/>
    </source>
</evidence>
<dbReference type="Proteomes" id="UP000193978">
    <property type="component" value="Chromosome"/>
</dbReference>
<accession>A0A1W6N036</accession>
<dbReference type="AlphaFoldDB" id="A0A1W6N036"/>
<protein>
    <submittedName>
        <fullName evidence="1">Uncharacterized protein</fullName>
    </submittedName>
</protein>
<proteinExistence type="predicted"/>
<dbReference type="KEGG" id="mbry:B1812_21520"/>
<gene>
    <name evidence="1" type="ORF">B1812_21520</name>
</gene>
<reference evidence="1 2" key="1">
    <citation type="submission" date="2017-02" db="EMBL/GenBank/DDBJ databases">
        <authorList>
            <person name="Peterson S.W."/>
        </authorList>
    </citation>
    <scope>NUCLEOTIDE SEQUENCE [LARGE SCALE GENOMIC DNA]</scope>
    <source>
        <strain evidence="1 2">S285</strain>
    </source>
</reference>
<sequence length="87" mass="8955">MQALAPLSCCAQICGLASSEMIVGAAPRPEHAFLAASYVQGSRAVKATMRSAMVTAIRAALKAYQMRSAAELLVALRVMIASNGASA</sequence>
<keyword evidence="2" id="KW-1185">Reference proteome</keyword>
<name>A0A1W6N036_9HYPH</name>
<evidence type="ECO:0000313" key="2">
    <source>
        <dbReference type="Proteomes" id="UP000193978"/>
    </source>
</evidence>
<organism evidence="1 2">
    <name type="scientific">Methylocystis bryophila</name>
    <dbReference type="NCBI Taxonomy" id="655015"/>
    <lineage>
        <taxon>Bacteria</taxon>
        <taxon>Pseudomonadati</taxon>
        <taxon>Pseudomonadota</taxon>
        <taxon>Alphaproteobacteria</taxon>
        <taxon>Hyphomicrobiales</taxon>
        <taxon>Methylocystaceae</taxon>
        <taxon>Methylocystis</taxon>
    </lineage>
</organism>
<dbReference type="EMBL" id="CP019948">
    <property type="protein sequence ID" value="ARN83234.1"/>
    <property type="molecule type" value="Genomic_DNA"/>
</dbReference>